<keyword evidence="2 3" id="KW-0129">CBS domain</keyword>
<proteinExistence type="predicted"/>
<comment type="caution">
    <text evidence="6">The sequence shown here is derived from an EMBL/GenBank/DDBJ whole genome shotgun (WGS) entry which is preliminary data.</text>
</comment>
<dbReference type="Pfam" id="PF00571">
    <property type="entry name" value="CBS"/>
    <property type="match status" value="2"/>
</dbReference>
<evidence type="ECO:0000313" key="6">
    <source>
        <dbReference type="EMBL" id="CAD8055657.1"/>
    </source>
</evidence>
<accession>A0A8S1KLJ5</accession>
<dbReference type="InterPro" id="IPR050511">
    <property type="entry name" value="AMPK_gamma/SDS23_families"/>
</dbReference>
<keyword evidence="7" id="KW-1185">Reference proteome</keyword>
<keyword evidence="1" id="KW-0677">Repeat</keyword>
<evidence type="ECO:0000259" key="5">
    <source>
        <dbReference type="PROSITE" id="PS51371"/>
    </source>
</evidence>
<dbReference type="Proteomes" id="UP000692954">
    <property type="component" value="Unassembled WGS sequence"/>
</dbReference>
<dbReference type="InterPro" id="IPR000644">
    <property type="entry name" value="CBS_dom"/>
</dbReference>
<evidence type="ECO:0000256" key="3">
    <source>
        <dbReference type="PROSITE-ProRule" id="PRU00703"/>
    </source>
</evidence>
<dbReference type="PANTHER" id="PTHR13780:SF35">
    <property type="entry name" value="LD22662P"/>
    <property type="match status" value="1"/>
</dbReference>
<evidence type="ECO:0000313" key="7">
    <source>
        <dbReference type="Proteomes" id="UP000692954"/>
    </source>
</evidence>
<name>A0A8S1KLJ5_9CILI</name>
<dbReference type="EMBL" id="CAJJDN010000009">
    <property type="protein sequence ID" value="CAD8055657.1"/>
    <property type="molecule type" value="Genomic_DNA"/>
</dbReference>
<dbReference type="PANTHER" id="PTHR13780">
    <property type="entry name" value="AMP-ACTIVATED PROTEIN KINASE, GAMMA REGULATORY SUBUNIT"/>
    <property type="match status" value="1"/>
</dbReference>
<dbReference type="OrthoDB" id="286637at2759"/>
<dbReference type="AlphaFoldDB" id="A0A8S1KLJ5"/>
<organism evidence="6 7">
    <name type="scientific">Paramecium sonneborni</name>
    <dbReference type="NCBI Taxonomy" id="65129"/>
    <lineage>
        <taxon>Eukaryota</taxon>
        <taxon>Sar</taxon>
        <taxon>Alveolata</taxon>
        <taxon>Ciliophora</taxon>
        <taxon>Intramacronucleata</taxon>
        <taxon>Oligohymenophorea</taxon>
        <taxon>Peniculida</taxon>
        <taxon>Parameciidae</taxon>
        <taxon>Paramecium</taxon>
    </lineage>
</organism>
<evidence type="ECO:0000256" key="4">
    <source>
        <dbReference type="SAM" id="MobiDB-lite"/>
    </source>
</evidence>
<evidence type="ECO:0000256" key="1">
    <source>
        <dbReference type="ARBA" id="ARBA00022737"/>
    </source>
</evidence>
<dbReference type="CDD" id="cd02205">
    <property type="entry name" value="CBS_pair_SF"/>
    <property type="match status" value="1"/>
</dbReference>
<sequence length="384" mass="44998">MNQLQISTQEISKYKDTITQFLKDNTLYDCLAHHNQLIVLDQTFTCWEVFQIFVEDNIEESLFWNSDISNYDGVFTHSDLIKVLLKLYENAFHNKSSLQQSGPLFNVIEEESEDQEESTQKNLSQKQQPRELNDDQKLRLIYEMKTISIRQWNRILKEDMESSIGFIQGRNDERLYDACVKIVKSGTSRLFVVDPETLMFQGVIHQKDILSFLIKGFTQYLGTILKQQNNILSQHQISIKAFFSTYNRQIEIITCKENETVYQVFYTMMHNHKSYIIPIVNSNDQYLGQINRRDILLIIKNGLFELFSQTASQLLVFLQNEKARIPAYQYYSKQFFSMDQTIKEVVENLVLSDSSALISLSSNRQIQAIITISDILRFILKDAY</sequence>
<feature type="domain" description="CBS" evidence="5">
    <location>
        <begin position="160"/>
        <end position="221"/>
    </location>
</feature>
<feature type="domain" description="CBS" evidence="5">
    <location>
        <begin position="246"/>
        <end position="306"/>
    </location>
</feature>
<reference evidence="6" key="1">
    <citation type="submission" date="2021-01" db="EMBL/GenBank/DDBJ databases">
        <authorList>
            <consortium name="Genoscope - CEA"/>
            <person name="William W."/>
        </authorList>
    </citation>
    <scope>NUCLEOTIDE SEQUENCE</scope>
</reference>
<dbReference type="SMART" id="SM00116">
    <property type="entry name" value="CBS"/>
    <property type="match status" value="4"/>
</dbReference>
<dbReference type="PROSITE" id="PS51371">
    <property type="entry name" value="CBS"/>
    <property type="match status" value="2"/>
</dbReference>
<protein>
    <recommendedName>
        <fullName evidence="5">CBS domain-containing protein</fullName>
    </recommendedName>
</protein>
<evidence type="ECO:0000256" key="2">
    <source>
        <dbReference type="ARBA" id="ARBA00023122"/>
    </source>
</evidence>
<gene>
    <name evidence="6" type="ORF">PSON_ATCC_30995.1.T0090354</name>
</gene>
<feature type="region of interest" description="Disordered" evidence="4">
    <location>
        <begin position="109"/>
        <end position="131"/>
    </location>
</feature>